<proteinExistence type="predicted"/>
<dbReference type="Proteomes" id="UP001470230">
    <property type="component" value="Unassembled WGS sequence"/>
</dbReference>
<name>A0ABR2GYI0_9EUKA</name>
<protein>
    <submittedName>
        <fullName evidence="1">Uncharacterized protein</fullName>
    </submittedName>
</protein>
<evidence type="ECO:0000313" key="1">
    <source>
        <dbReference type="EMBL" id="KAK8838980.1"/>
    </source>
</evidence>
<comment type="caution">
    <text evidence="1">The sequence shown here is derived from an EMBL/GenBank/DDBJ whole genome shotgun (WGS) entry which is preliminary data.</text>
</comment>
<evidence type="ECO:0000313" key="2">
    <source>
        <dbReference type="Proteomes" id="UP001470230"/>
    </source>
</evidence>
<dbReference type="Gene3D" id="3.80.10.10">
    <property type="entry name" value="Ribonuclease Inhibitor"/>
    <property type="match status" value="1"/>
</dbReference>
<dbReference type="EMBL" id="JAPFFF010000053">
    <property type="protein sequence ID" value="KAK8838980.1"/>
    <property type="molecule type" value="Genomic_DNA"/>
</dbReference>
<sequence>MQYFTPFIGIKAKKIESISKHLCDQEEILYASKIHFNFPPSRNLPAQTGYVILTCGFIYLFTKDAKEIKLEERICLFNCQEIKFINEKGKNSKAAVLIKTLPDQNLFTIFDGKKMEILYEYLTQCIHLISNGLTSQINIPKLTPAIQLEYLPIPYAIFRRALYFIHIDMKQQKLPQTTIDGASYFNNPKIYHQGQLLIDSSFHPGNYTFYFAKAIGLDSRIYKIIFQEFCDDFMNFFEALLMHASKIQQIKFSDYITSAPVFNFERINRSNTATYEFFNSSFYLLENFMNGCISYNRNITDIKLSSLAMQQADLINVFDNLNKIKCFNNLSSFGLFNMQFGQFPFEVFKEFLSLHPKLESLYFNAIDVEGSTLLSEICSSQTDIHQLHLNQLNFDNPLNLKEGENEGQIITSLPKNLVLADFSHSKFKNITLKPLLELLTSQFPNREFASTDLMVNLSYLQPRENTFVNTFKGLDHTKCQPNIADLNWSGNNLSLELFSFLSTQKKLHFLSLMDIHIDKPKNFFQSLTKLIKETPIIGIDLGSSFFSPEFIIPFFATCSEMRKLQHFFFHCQPEQNEIADKLADMFSMLTNLKEVAVNISKLNKETYLKLANSIVQNKSIVACNLMNYDNDKKDLKRVDLANIAIAMQNMRTVSLMEQRAAILIANKSTSFSLASTIEAKCNKLDHVDLLAEDY</sequence>
<dbReference type="InterPro" id="IPR032675">
    <property type="entry name" value="LRR_dom_sf"/>
</dbReference>
<gene>
    <name evidence="1" type="ORF">M9Y10_032441</name>
</gene>
<keyword evidence="2" id="KW-1185">Reference proteome</keyword>
<accession>A0ABR2GYI0</accession>
<reference evidence="1 2" key="1">
    <citation type="submission" date="2024-04" db="EMBL/GenBank/DDBJ databases">
        <title>Tritrichomonas musculus Genome.</title>
        <authorList>
            <person name="Alves-Ferreira E."/>
            <person name="Grigg M."/>
            <person name="Lorenzi H."/>
            <person name="Galac M."/>
        </authorList>
    </citation>
    <scope>NUCLEOTIDE SEQUENCE [LARGE SCALE GENOMIC DNA]</scope>
    <source>
        <strain evidence="1 2">EAF2021</strain>
    </source>
</reference>
<dbReference type="SUPFAM" id="SSF52047">
    <property type="entry name" value="RNI-like"/>
    <property type="match status" value="1"/>
</dbReference>
<organism evidence="1 2">
    <name type="scientific">Tritrichomonas musculus</name>
    <dbReference type="NCBI Taxonomy" id="1915356"/>
    <lineage>
        <taxon>Eukaryota</taxon>
        <taxon>Metamonada</taxon>
        <taxon>Parabasalia</taxon>
        <taxon>Tritrichomonadida</taxon>
        <taxon>Tritrichomonadidae</taxon>
        <taxon>Tritrichomonas</taxon>
    </lineage>
</organism>